<name>A0A9X3CRY9_9VIBR</name>
<reference evidence="5" key="1">
    <citation type="submission" date="2022-02" db="EMBL/GenBank/DDBJ databases">
        <title>Vibrio sp. nov, a new bacterium isolated from seawater.</title>
        <authorList>
            <person name="Yuan Y."/>
        </authorList>
    </citation>
    <scope>NUCLEOTIDE SEQUENCE</scope>
    <source>
        <strain evidence="5">ZSDZ65</strain>
    </source>
</reference>
<proteinExistence type="predicted"/>
<dbReference type="AlphaFoldDB" id="A0A9X3CRY9"/>
<evidence type="ECO:0000259" key="4">
    <source>
        <dbReference type="PROSITE" id="PS01124"/>
    </source>
</evidence>
<comment type="caution">
    <text evidence="5">The sequence shown here is derived from an EMBL/GenBank/DDBJ whole genome shotgun (WGS) entry which is preliminary data.</text>
</comment>
<dbReference type="GO" id="GO:0043565">
    <property type="term" value="F:sequence-specific DNA binding"/>
    <property type="evidence" value="ECO:0007669"/>
    <property type="project" value="InterPro"/>
</dbReference>
<dbReference type="SUPFAM" id="SSF46689">
    <property type="entry name" value="Homeodomain-like"/>
    <property type="match status" value="1"/>
</dbReference>
<evidence type="ECO:0000256" key="1">
    <source>
        <dbReference type="ARBA" id="ARBA00023015"/>
    </source>
</evidence>
<gene>
    <name evidence="5" type="ORF">MD535_18030</name>
</gene>
<keyword evidence="6" id="KW-1185">Reference proteome</keyword>
<dbReference type="PANTHER" id="PTHR47504:SF5">
    <property type="entry name" value="RIGHT ORIGIN-BINDING PROTEIN"/>
    <property type="match status" value="1"/>
</dbReference>
<protein>
    <recommendedName>
        <fullName evidence="4">HTH araC/xylS-type domain-containing protein</fullName>
    </recommendedName>
</protein>
<dbReference type="InterPro" id="IPR018060">
    <property type="entry name" value="HTH_AraC"/>
</dbReference>
<dbReference type="Proteomes" id="UP001155587">
    <property type="component" value="Unassembled WGS sequence"/>
</dbReference>
<dbReference type="Gene3D" id="1.10.10.60">
    <property type="entry name" value="Homeodomain-like"/>
    <property type="match status" value="1"/>
</dbReference>
<keyword evidence="2" id="KW-0238">DNA-binding</keyword>
<feature type="domain" description="HTH araC/xylS-type" evidence="4">
    <location>
        <begin position="1"/>
        <end position="54"/>
    </location>
</feature>
<keyword evidence="3" id="KW-0804">Transcription</keyword>
<organism evidence="5 6">
    <name type="scientific">Vibrio qingdaonensis</name>
    <dbReference type="NCBI Taxonomy" id="2829491"/>
    <lineage>
        <taxon>Bacteria</taxon>
        <taxon>Pseudomonadati</taxon>
        <taxon>Pseudomonadota</taxon>
        <taxon>Gammaproteobacteria</taxon>
        <taxon>Vibrionales</taxon>
        <taxon>Vibrionaceae</taxon>
        <taxon>Vibrio</taxon>
    </lineage>
</organism>
<evidence type="ECO:0000256" key="2">
    <source>
        <dbReference type="ARBA" id="ARBA00023125"/>
    </source>
</evidence>
<dbReference type="InterPro" id="IPR009057">
    <property type="entry name" value="Homeodomain-like_sf"/>
</dbReference>
<evidence type="ECO:0000313" key="5">
    <source>
        <dbReference type="EMBL" id="MCW8347889.1"/>
    </source>
</evidence>
<dbReference type="RefSeq" id="WP_265676427.1">
    <property type="nucleotide sequence ID" value="NZ_JAKRRY010000027.1"/>
</dbReference>
<dbReference type="EMBL" id="JAKRRY010000027">
    <property type="protein sequence ID" value="MCW8347889.1"/>
    <property type="molecule type" value="Genomic_DNA"/>
</dbReference>
<evidence type="ECO:0000256" key="3">
    <source>
        <dbReference type="ARBA" id="ARBA00023163"/>
    </source>
</evidence>
<sequence>MVEYINNNLDKPLTIAELASISCCSRWQLQRVFQEQAKQNIAQYVRQQKLRSQL</sequence>
<accession>A0A9X3CRY9</accession>
<evidence type="ECO:0000313" key="6">
    <source>
        <dbReference type="Proteomes" id="UP001155587"/>
    </source>
</evidence>
<dbReference type="GO" id="GO:0003700">
    <property type="term" value="F:DNA-binding transcription factor activity"/>
    <property type="evidence" value="ECO:0007669"/>
    <property type="project" value="InterPro"/>
</dbReference>
<dbReference type="InterPro" id="IPR050959">
    <property type="entry name" value="MarA-like"/>
</dbReference>
<dbReference type="PROSITE" id="PS01124">
    <property type="entry name" value="HTH_ARAC_FAMILY_2"/>
    <property type="match status" value="1"/>
</dbReference>
<keyword evidence="1" id="KW-0805">Transcription regulation</keyword>
<dbReference type="PANTHER" id="PTHR47504">
    <property type="entry name" value="RIGHT ORIGIN-BINDING PROTEIN"/>
    <property type="match status" value="1"/>
</dbReference>